<accession>A0A224Z3M7</accession>
<feature type="chain" id="PRO_5012194946" evidence="1">
    <location>
        <begin position="21"/>
        <end position="107"/>
    </location>
</feature>
<dbReference type="EMBL" id="GFPF01009688">
    <property type="protein sequence ID" value="MAA20834.1"/>
    <property type="molecule type" value="Transcribed_RNA"/>
</dbReference>
<name>A0A224Z3M7_9ACAR</name>
<organism evidence="2">
    <name type="scientific">Rhipicephalus zambeziensis</name>
    <dbReference type="NCBI Taxonomy" id="60191"/>
    <lineage>
        <taxon>Eukaryota</taxon>
        <taxon>Metazoa</taxon>
        <taxon>Ecdysozoa</taxon>
        <taxon>Arthropoda</taxon>
        <taxon>Chelicerata</taxon>
        <taxon>Arachnida</taxon>
        <taxon>Acari</taxon>
        <taxon>Parasitiformes</taxon>
        <taxon>Ixodida</taxon>
        <taxon>Ixodoidea</taxon>
        <taxon>Ixodidae</taxon>
        <taxon>Rhipicephalinae</taxon>
        <taxon>Rhipicephalus</taxon>
        <taxon>Rhipicephalus</taxon>
    </lineage>
</organism>
<dbReference type="Gene3D" id="4.10.40.20">
    <property type="match status" value="1"/>
</dbReference>
<sequence>MNIALVALLLVAVTVTGSSGTTLPDCSRITCDPDTCPQLECACGTYKDTCGCCDICYKCPGAECNLWILDVCTENHKCILEDPDKPFEFGGVGHCTLVNATEASHTS</sequence>
<evidence type="ECO:0000256" key="1">
    <source>
        <dbReference type="SAM" id="SignalP"/>
    </source>
</evidence>
<evidence type="ECO:0000313" key="2">
    <source>
        <dbReference type="EMBL" id="MAA20834.1"/>
    </source>
</evidence>
<protein>
    <submittedName>
        <fullName evidence="2">Metastriate insulin growth factor binding protein</fullName>
    </submittedName>
</protein>
<dbReference type="InterPro" id="IPR009030">
    <property type="entry name" value="Growth_fac_rcpt_cys_sf"/>
</dbReference>
<keyword evidence="1" id="KW-0732">Signal</keyword>
<dbReference type="SUPFAM" id="SSF57184">
    <property type="entry name" value="Growth factor receptor domain"/>
    <property type="match status" value="1"/>
</dbReference>
<dbReference type="AlphaFoldDB" id="A0A224Z3M7"/>
<reference evidence="2" key="1">
    <citation type="journal article" date="2017" name="Parasit. Vectors">
        <title>Sialotranscriptomics of Rhipicephalus zambeziensis reveals intricate expression profiles of secretory proteins and suggests tight temporal transcriptional regulation during blood-feeding.</title>
        <authorList>
            <person name="de Castro M.H."/>
            <person name="de Klerk D."/>
            <person name="Pienaar R."/>
            <person name="Rees D.J.G."/>
            <person name="Mans B.J."/>
        </authorList>
    </citation>
    <scope>NUCLEOTIDE SEQUENCE</scope>
    <source>
        <tissue evidence="2">Salivary glands</tissue>
    </source>
</reference>
<proteinExistence type="predicted"/>
<feature type="signal peptide" evidence="1">
    <location>
        <begin position="1"/>
        <end position="20"/>
    </location>
</feature>